<proteinExistence type="predicted"/>
<accession>A0A101KMX9</accession>
<protein>
    <recommendedName>
        <fullName evidence="3">1,4-alpha-glucan branching enzyme</fullName>
    </recommendedName>
</protein>
<dbReference type="OrthoDB" id="9808866at2"/>
<organism evidence="1 2">
    <name type="scientific">Rhizobium loti</name>
    <name type="common">Mesorhizobium loti</name>
    <dbReference type="NCBI Taxonomy" id="381"/>
    <lineage>
        <taxon>Bacteria</taxon>
        <taxon>Pseudomonadati</taxon>
        <taxon>Pseudomonadota</taxon>
        <taxon>Alphaproteobacteria</taxon>
        <taxon>Hyphomicrobiales</taxon>
        <taxon>Phyllobacteriaceae</taxon>
        <taxon>Mesorhizobium</taxon>
    </lineage>
</organism>
<evidence type="ECO:0008006" key="3">
    <source>
        <dbReference type="Google" id="ProtNLM"/>
    </source>
</evidence>
<sequence length="104" mass="11791">MAGTITLTDHDAIRSWATARAGFPAIVDVSPEAGTQPMLRLVFGQNAYEDEDRPERPFNAGGYELVEWDEWFGIFDEQKLALVVAADEPGRREEFHKIIRRGDR</sequence>
<name>A0A101KMX9_RHILI</name>
<evidence type="ECO:0000313" key="1">
    <source>
        <dbReference type="EMBL" id="KUM23786.1"/>
    </source>
</evidence>
<dbReference type="EMBL" id="LPWA01000153">
    <property type="protein sequence ID" value="KUM23786.1"/>
    <property type="molecule type" value="Genomic_DNA"/>
</dbReference>
<comment type="caution">
    <text evidence="1">The sequence shown here is derived from an EMBL/GenBank/DDBJ whole genome shotgun (WGS) entry which is preliminary data.</text>
</comment>
<dbReference type="Proteomes" id="UP000053176">
    <property type="component" value="Unassembled WGS sequence"/>
</dbReference>
<dbReference type="AlphaFoldDB" id="A0A101KMX9"/>
<evidence type="ECO:0000313" key="2">
    <source>
        <dbReference type="Proteomes" id="UP000053176"/>
    </source>
</evidence>
<reference evidence="1 2" key="1">
    <citation type="submission" date="2015-12" db="EMBL/GenBank/DDBJ databases">
        <title>Draft genome sequence of Mesorhizobium sp. UFLA 01-765, a multitolerant efficient symbiont and plant-growth promoting strain isolated from Zn-mining soil using Leucaena leucocephala as a trap plant.</title>
        <authorList>
            <person name="Rangel W.M."/>
            <person name="Thijs S."/>
            <person name="Longatti S.M."/>
            <person name="Moreira F.M."/>
            <person name="Weyens N."/>
            <person name="Vangronsveld J."/>
            <person name="Van Hamme J.D."/>
            <person name="Bottos E.M."/>
            <person name="Rineau F."/>
        </authorList>
    </citation>
    <scope>NUCLEOTIDE SEQUENCE [LARGE SCALE GENOMIC DNA]</scope>
    <source>
        <strain evidence="1 2">UFLA 01-765</strain>
    </source>
</reference>
<gene>
    <name evidence="1" type="ORF">AU467_08075</name>
</gene>